<gene>
    <name evidence="1" type="ORF">FB566_1857</name>
</gene>
<sequence length="143" mass="15959">MNDIHFDVSNVRGFAENLHYKLENEFLTEIARIKALLLGDGSGDDLQGSLYALFGGTKPMGNVDADYYGRDIAEAQMENVAAFIEWLDNVERSIRAVINAGLYMAEEMDKADGATAANIDLFFEKTTFELMDYLDPANDYPGR</sequence>
<dbReference type="RefSeq" id="WP_142037589.1">
    <property type="nucleotide sequence ID" value="NZ_JBHTGS010000001.1"/>
</dbReference>
<accession>A0A543AUT0</accession>
<dbReference type="InParanoid" id="A0A543AUT0"/>
<name>A0A543AUT0_9ACTN</name>
<evidence type="ECO:0000313" key="1">
    <source>
        <dbReference type="EMBL" id="TQL76330.1"/>
    </source>
</evidence>
<reference evidence="1 2" key="1">
    <citation type="submission" date="2019-06" db="EMBL/GenBank/DDBJ databases">
        <title>Sequencing the genomes of 1000 actinobacteria strains.</title>
        <authorList>
            <person name="Klenk H.-P."/>
        </authorList>
    </citation>
    <scope>NUCLEOTIDE SEQUENCE [LARGE SCALE GENOMIC DNA]</scope>
    <source>
        <strain evidence="1 2">DSM 45928</strain>
    </source>
</reference>
<organism evidence="1 2">
    <name type="scientific">Stackebrandtia endophytica</name>
    <dbReference type="NCBI Taxonomy" id="1496996"/>
    <lineage>
        <taxon>Bacteria</taxon>
        <taxon>Bacillati</taxon>
        <taxon>Actinomycetota</taxon>
        <taxon>Actinomycetes</taxon>
        <taxon>Glycomycetales</taxon>
        <taxon>Glycomycetaceae</taxon>
        <taxon>Stackebrandtia</taxon>
    </lineage>
</organism>
<evidence type="ECO:0000313" key="2">
    <source>
        <dbReference type="Proteomes" id="UP000317043"/>
    </source>
</evidence>
<keyword evidence="2" id="KW-1185">Reference proteome</keyword>
<comment type="caution">
    <text evidence="1">The sequence shown here is derived from an EMBL/GenBank/DDBJ whole genome shotgun (WGS) entry which is preliminary data.</text>
</comment>
<dbReference type="EMBL" id="VFOW01000001">
    <property type="protein sequence ID" value="TQL76330.1"/>
    <property type="molecule type" value="Genomic_DNA"/>
</dbReference>
<proteinExistence type="predicted"/>
<dbReference type="Proteomes" id="UP000317043">
    <property type="component" value="Unassembled WGS sequence"/>
</dbReference>
<protein>
    <submittedName>
        <fullName evidence="1">Uncharacterized protein</fullName>
    </submittedName>
</protein>
<dbReference type="AlphaFoldDB" id="A0A543AUT0"/>